<sequence length="67" mass="7298">MYEKAKNYTLNQPQLRKTLGVTLVLLGFIALITPLTPGAVLLLAGGLELLGLRFLFTDRLLGRGKGE</sequence>
<dbReference type="InterPro" id="IPR019099">
    <property type="entry name" value="Uncharacterised_PGPGW_TM"/>
</dbReference>
<protein>
    <submittedName>
        <fullName evidence="2">Uncharacterized protein</fullName>
    </submittedName>
</protein>
<proteinExistence type="predicted"/>
<keyword evidence="1" id="KW-0472">Membrane</keyword>
<comment type="caution">
    <text evidence="2">The sequence shown here is derived from an EMBL/GenBank/DDBJ whole genome shotgun (WGS) entry which is preliminary data.</text>
</comment>
<reference evidence="2 3" key="1">
    <citation type="journal article" date="2016" name="Nat. Commun.">
        <title>Thousands of microbial genomes shed light on interconnected biogeochemical processes in an aquifer system.</title>
        <authorList>
            <person name="Anantharaman K."/>
            <person name="Brown C.T."/>
            <person name="Hug L.A."/>
            <person name="Sharon I."/>
            <person name="Castelle C.J."/>
            <person name="Probst A.J."/>
            <person name="Thomas B.C."/>
            <person name="Singh A."/>
            <person name="Wilkins M.J."/>
            <person name="Karaoz U."/>
            <person name="Brodie E.L."/>
            <person name="Williams K.H."/>
            <person name="Hubbard S.S."/>
            <person name="Banfield J.F."/>
        </authorList>
    </citation>
    <scope>NUCLEOTIDE SEQUENCE [LARGE SCALE GENOMIC DNA]</scope>
</reference>
<name>A0A1F6FFS0_9BACT</name>
<dbReference type="EMBL" id="MFMM01000001">
    <property type="protein sequence ID" value="OGG84706.1"/>
    <property type="molecule type" value="Genomic_DNA"/>
</dbReference>
<evidence type="ECO:0000256" key="1">
    <source>
        <dbReference type="SAM" id="Phobius"/>
    </source>
</evidence>
<evidence type="ECO:0000313" key="3">
    <source>
        <dbReference type="Proteomes" id="UP000177325"/>
    </source>
</evidence>
<organism evidence="2 3">
    <name type="scientific">Candidatus Kaiserbacteria bacterium RIFCSPLOWO2_12_FULL_45_26</name>
    <dbReference type="NCBI Taxonomy" id="1798525"/>
    <lineage>
        <taxon>Bacteria</taxon>
        <taxon>Candidatus Kaiseribacteriota</taxon>
    </lineage>
</organism>
<feature type="transmembrane region" description="Helical" evidence="1">
    <location>
        <begin position="21"/>
        <end position="44"/>
    </location>
</feature>
<accession>A0A1F6FFS0</accession>
<dbReference type="Pfam" id="PF09656">
    <property type="entry name" value="PGPGW"/>
    <property type="match status" value="1"/>
</dbReference>
<dbReference type="AlphaFoldDB" id="A0A1F6FFS0"/>
<keyword evidence="1" id="KW-1133">Transmembrane helix</keyword>
<gene>
    <name evidence="2" type="ORF">A3G90_01305</name>
</gene>
<dbReference type="Proteomes" id="UP000177325">
    <property type="component" value="Unassembled WGS sequence"/>
</dbReference>
<evidence type="ECO:0000313" key="2">
    <source>
        <dbReference type="EMBL" id="OGG84706.1"/>
    </source>
</evidence>
<keyword evidence="1" id="KW-0812">Transmembrane</keyword>